<keyword evidence="9" id="KW-1185">Reference proteome</keyword>
<dbReference type="GeneID" id="70225848"/>
<dbReference type="GO" id="GO:0016813">
    <property type="term" value="F:hydrolase activity, acting on carbon-nitrogen (but not peptide) bonds, in linear amidines"/>
    <property type="evidence" value="ECO:0007669"/>
    <property type="project" value="InterPro"/>
</dbReference>
<feature type="domain" description="DUF7605" evidence="7">
    <location>
        <begin position="645"/>
        <end position="818"/>
    </location>
</feature>
<dbReference type="InterPro" id="IPR011650">
    <property type="entry name" value="Peptidase_M20_dimer"/>
</dbReference>
<evidence type="ECO:0000313" key="9">
    <source>
        <dbReference type="Proteomes" id="UP000720189"/>
    </source>
</evidence>
<feature type="region of interest" description="Disordered" evidence="4">
    <location>
        <begin position="1"/>
        <end position="106"/>
    </location>
</feature>
<dbReference type="InterPro" id="IPR002933">
    <property type="entry name" value="Peptidase_M20"/>
</dbReference>
<evidence type="ECO:0008006" key="10">
    <source>
        <dbReference type="Google" id="ProtNLM"/>
    </source>
</evidence>
<dbReference type="SUPFAM" id="SSF52540">
    <property type="entry name" value="P-loop containing nucleoside triphosphate hydrolases"/>
    <property type="match status" value="1"/>
</dbReference>
<accession>A0A9P9JZQ2</accession>
<keyword evidence="2" id="KW-0378">Hydrolase</keyword>
<feature type="compositionally biased region" description="Polar residues" evidence="4">
    <location>
        <begin position="10"/>
        <end position="25"/>
    </location>
</feature>
<comment type="caution">
    <text evidence="8">The sequence shown here is derived from an EMBL/GenBank/DDBJ whole genome shotgun (WGS) entry which is preliminary data.</text>
</comment>
<dbReference type="CDD" id="cd03884">
    <property type="entry name" value="M20_bAS"/>
    <property type="match status" value="1"/>
</dbReference>
<keyword evidence="3" id="KW-0175">Coiled coil</keyword>
<proteinExistence type="inferred from homology"/>
<evidence type="ECO:0000256" key="4">
    <source>
        <dbReference type="SAM" id="MobiDB-lite"/>
    </source>
</evidence>
<reference evidence="8" key="1">
    <citation type="journal article" date="2021" name="Nat. Commun.">
        <title>Genetic determinants of endophytism in the Arabidopsis root mycobiome.</title>
        <authorList>
            <person name="Mesny F."/>
            <person name="Miyauchi S."/>
            <person name="Thiergart T."/>
            <person name="Pickel B."/>
            <person name="Atanasova L."/>
            <person name="Karlsson M."/>
            <person name="Huettel B."/>
            <person name="Barry K.W."/>
            <person name="Haridas S."/>
            <person name="Chen C."/>
            <person name="Bauer D."/>
            <person name="Andreopoulos W."/>
            <person name="Pangilinan J."/>
            <person name="LaButti K."/>
            <person name="Riley R."/>
            <person name="Lipzen A."/>
            <person name="Clum A."/>
            <person name="Drula E."/>
            <person name="Henrissat B."/>
            <person name="Kohler A."/>
            <person name="Grigoriev I.V."/>
            <person name="Martin F.M."/>
            <person name="Hacquard S."/>
        </authorList>
    </citation>
    <scope>NUCLEOTIDE SEQUENCE</scope>
    <source>
        <strain evidence="8">MPI-CAGE-AT-0023</strain>
    </source>
</reference>
<dbReference type="RefSeq" id="XP_046047225.1">
    <property type="nucleotide sequence ID" value="XM_046195894.1"/>
</dbReference>
<dbReference type="SUPFAM" id="SSF55031">
    <property type="entry name" value="Bacterial exopeptidase dimerisation domain"/>
    <property type="match status" value="1"/>
</dbReference>
<dbReference type="Gene3D" id="3.40.50.300">
    <property type="entry name" value="P-loop containing nucleotide triphosphate hydrolases"/>
    <property type="match status" value="1"/>
</dbReference>
<feature type="compositionally biased region" description="Polar residues" evidence="4">
    <location>
        <begin position="49"/>
        <end position="66"/>
    </location>
</feature>
<protein>
    <recommendedName>
        <fullName evidence="10">Peptidase M20 dimerisation domain-containing protein</fullName>
    </recommendedName>
</protein>
<evidence type="ECO:0000256" key="1">
    <source>
        <dbReference type="ARBA" id="ARBA00006247"/>
    </source>
</evidence>
<dbReference type="Pfam" id="PF01546">
    <property type="entry name" value="Peptidase_M20"/>
    <property type="match status" value="1"/>
</dbReference>
<dbReference type="EMBL" id="JAGMUX010000012">
    <property type="protein sequence ID" value="KAH7243732.1"/>
    <property type="molecule type" value="Genomic_DNA"/>
</dbReference>
<dbReference type="Pfam" id="PF07687">
    <property type="entry name" value="M20_dimer"/>
    <property type="match status" value="1"/>
</dbReference>
<dbReference type="Gene3D" id="3.40.630.10">
    <property type="entry name" value="Zn peptidases"/>
    <property type="match status" value="1"/>
</dbReference>
<sequence length="1372" mass="153871">MPSIDADTPLPSTEGITETSSSPASPNRHRTPSVSITPPSGRTRGESHGLTSAINNIRLSDTNGHTLSPEPRRSRNGTPRRRRSSTGAVQQHDVADEELPDDAFHSPEFQGAFRDAKQLMSNIQGVLGSSNIHEGSESTMRKLHEEAGKLATFEYPATRTVGFVGDSGVGKSSLLNSLLDTKGLARTSNNGEACTCVVTEYHYHNRDTLDIRVNLFSIEELQDQLGRLLQVYRTFELYRDEITDAAERQDMEANAKVAKDTFQAMFRGRLTDEAFLIRETYDDVLNRLTRWAADARPSPLRTCHTGLSPQACSNTLMELSSEPASRDSPATWPYIRSIKVFLNAHILSRGLILVDLPGLRDLNSARRIITERYLLECNEIFAICNIGRAATDEGVHQVFDLADRARLSNVGIVCTRSDDIDPEESIRDWPGRRARHIEQLLDHIETATKEIEELQADIEDYEAGDLSEQERQELVECREDQRRASTRKQNYDFELKEYLIKTRNRIITESLTNTCAGRVTDARVFCVSNTIYWQNRTARKSEAKRYLDLSGILHVRKHCISIVANSQRRIATQYMKDQIPALLADIELWVQSGARTASEERREALCQTLDSVERRLRKDFASRAFSRLARGYNEDFAEHVYNNRHVSSWSRSAKSASQDWAGVRSYSAFCRNFGDYCTPAIGSRNWNEEAMDGMVSDLGGPWEEMCGAIQERQSSMLENADAFTDLAIEKLEEHNSVALTQALETRQRIFLAVVEKVNDEFENNLRILRIESLSGIRSSLFGKAMEQFYGRCNAEFGRGSDARRKAIIRGALSDEDLFTKLMRSLKDSFRANSEYMQTKIREATVEYMRVIEERFDLVRSENVARESEQDPDFRLRVDEVARTGRETMQRHRELLNFYSILKMSRTMFRHGLRPLRPHVSTFRRYISTRDMTAADLKKLKVDQSRLMDTLHDTCKWGTGLKWGDNPTDTGMSRLALSDSDKTVRDWFVETTKSLGCRVTIDSIGNIFAIRPGRKDGPPTLAGSHLDTQPTGGRYDGILGIQAGIEMLKILQDHDVETEYPVGVVNWTNEEGARFPISMMASGVWAEAISEERAHNLKEVSGDATVKSELERIGYLGDTPASYKAMPIGAHFELHIEQGPILERAGKKIGVVQGVQAYKWFTIDITGRDAHTGSTPFSDRADALLLAARLITHSHRLATKHNALASTGILNLTPGSTNTIPGHVSFTLDIRSPSDQTVEKLEEELRRDFDLLARGTDVDGLLSGSTPALPLSLKWRTDTISTATKFHPDCIQAVRESAESTLGKDAAIGISSGAGHDSVYTNKHCPTTMIFIPCKGGVSHNPEEYSSPEECAIGAEVLCQAVVRYDQKRARVA</sequence>
<evidence type="ECO:0000256" key="2">
    <source>
        <dbReference type="ARBA" id="ARBA00022801"/>
    </source>
</evidence>
<evidence type="ECO:0000259" key="6">
    <source>
        <dbReference type="Pfam" id="PF07687"/>
    </source>
</evidence>
<feature type="domain" description="Dynamin N-terminal" evidence="5">
    <location>
        <begin position="161"/>
        <end position="411"/>
    </location>
</feature>
<dbReference type="InterPro" id="IPR010158">
    <property type="entry name" value="Amidase_Cbmase"/>
</dbReference>
<evidence type="ECO:0000259" key="7">
    <source>
        <dbReference type="Pfam" id="PF24564"/>
    </source>
</evidence>
<comment type="similarity">
    <text evidence="1">Belongs to the peptidase M20A family.</text>
</comment>
<feature type="domain" description="Peptidase M20 dimerisation" evidence="6">
    <location>
        <begin position="1157"/>
        <end position="1248"/>
    </location>
</feature>
<dbReference type="Pfam" id="PF24564">
    <property type="entry name" value="DUF7605"/>
    <property type="match status" value="1"/>
</dbReference>
<evidence type="ECO:0000259" key="5">
    <source>
        <dbReference type="Pfam" id="PF00350"/>
    </source>
</evidence>
<feature type="coiled-coil region" evidence="3">
    <location>
        <begin position="437"/>
        <end position="464"/>
    </location>
</feature>
<dbReference type="InterPro" id="IPR056024">
    <property type="entry name" value="DUF7605"/>
</dbReference>
<evidence type="ECO:0000313" key="8">
    <source>
        <dbReference type="EMBL" id="KAH7243732.1"/>
    </source>
</evidence>
<gene>
    <name evidence="8" type="ORF">BKA55DRAFT_596087</name>
</gene>
<organism evidence="8 9">
    <name type="scientific">Fusarium redolens</name>
    <dbReference type="NCBI Taxonomy" id="48865"/>
    <lineage>
        <taxon>Eukaryota</taxon>
        <taxon>Fungi</taxon>
        <taxon>Dikarya</taxon>
        <taxon>Ascomycota</taxon>
        <taxon>Pezizomycotina</taxon>
        <taxon>Sordariomycetes</taxon>
        <taxon>Hypocreomycetidae</taxon>
        <taxon>Hypocreales</taxon>
        <taxon>Nectriaceae</taxon>
        <taxon>Fusarium</taxon>
        <taxon>Fusarium redolens species complex</taxon>
    </lineage>
</organism>
<name>A0A9P9JZQ2_FUSRE</name>
<dbReference type="InterPro" id="IPR027417">
    <property type="entry name" value="P-loop_NTPase"/>
</dbReference>
<dbReference type="Proteomes" id="UP000720189">
    <property type="component" value="Unassembled WGS sequence"/>
</dbReference>
<dbReference type="InterPro" id="IPR045063">
    <property type="entry name" value="Dynamin_N"/>
</dbReference>
<dbReference type="OrthoDB" id="3598281at2759"/>
<dbReference type="PANTHER" id="PTHR32494">
    <property type="entry name" value="ALLANTOATE DEIMINASE-RELATED"/>
    <property type="match status" value="1"/>
</dbReference>
<feature type="compositionally biased region" description="Basic residues" evidence="4">
    <location>
        <begin position="74"/>
        <end position="84"/>
    </location>
</feature>
<dbReference type="PANTHER" id="PTHR32494:SF5">
    <property type="entry name" value="ALLANTOATE AMIDOHYDROLASE"/>
    <property type="match status" value="1"/>
</dbReference>
<dbReference type="Gene3D" id="3.30.70.360">
    <property type="match status" value="1"/>
</dbReference>
<dbReference type="SUPFAM" id="SSF53187">
    <property type="entry name" value="Zn-dependent exopeptidases"/>
    <property type="match status" value="1"/>
</dbReference>
<evidence type="ECO:0000256" key="3">
    <source>
        <dbReference type="SAM" id="Coils"/>
    </source>
</evidence>
<dbReference type="Pfam" id="PF00350">
    <property type="entry name" value="Dynamin_N"/>
    <property type="match status" value="1"/>
</dbReference>
<dbReference type="NCBIfam" id="TIGR01879">
    <property type="entry name" value="hydantase"/>
    <property type="match status" value="1"/>
</dbReference>
<dbReference type="InterPro" id="IPR036264">
    <property type="entry name" value="Bact_exopeptidase_dim_dom"/>
</dbReference>